<feature type="chain" id="PRO_5043125590" evidence="1">
    <location>
        <begin position="20"/>
        <end position="107"/>
    </location>
</feature>
<keyword evidence="3" id="KW-1185">Reference proteome</keyword>
<protein>
    <submittedName>
        <fullName evidence="4">Secreted protein</fullName>
    </submittedName>
</protein>
<dbReference type="WBParaSite" id="NBR_0001573601-mRNA-1">
    <property type="protein sequence ID" value="NBR_0001573601-mRNA-1"/>
    <property type="gene ID" value="NBR_0001573601"/>
</dbReference>
<evidence type="ECO:0000313" key="3">
    <source>
        <dbReference type="Proteomes" id="UP000271162"/>
    </source>
</evidence>
<reference evidence="2 3" key="2">
    <citation type="submission" date="2018-11" db="EMBL/GenBank/DDBJ databases">
        <authorList>
            <consortium name="Pathogen Informatics"/>
        </authorList>
    </citation>
    <scope>NUCLEOTIDE SEQUENCE [LARGE SCALE GENOMIC DNA]</scope>
</reference>
<evidence type="ECO:0000313" key="2">
    <source>
        <dbReference type="EMBL" id="VDL79331.1"/>
    </source>
</evidence>
<sequence length="107" mass="11860">MPVFNLLSFALIGSQLIEAIPGHCKKTSRRRANPVNQGINVLPDAIRSRRVIDSRGTKVDSTDTYEMAVAVTYALKSILQCIGRHIRQSKELVLVFTGIFSRVTTVC</sequence>
<reference evidence="4" key="1">
    <citation type="submission" date="2017-02" db="UniProtKB">
        <authorList>
            <consortium name="WormBaseParasite"/>
        </authorList>
    </citation>
    <scope>IDENTIFICATION</scope>
</reference>
<dbReference type="AlphaFoldDB" id="A0A0N4YG22"/>
<dbReference type="EMBL" id="UYSL01021864">
    <property type="protein sequence ID" value="VDL79331.1"/>
    <property type="molecule type" value="Genomic_DNA"/>
</dbReference>
<proteinExistence type="predicted"/>
<feature type="signal peptide" evidence="1">
    <location>
        <begin position="1"/>
        <end position="19"/>
    </location>
</feature>
<evidence type="ECO:0000313" key="4">
    <source>
        <dbReference type="WBParaSite" id="NBR_0001573601-mRNA-1"/>
    </source>
</evidence>
<keyword evidence="1" id="KW-0732">Signal</keyword>
<accession>A0A0N4YG22</accession>
<name>A0A0N4YG22_NIPBR</name>
<organism evidence="4">
    <name type="scientific">Nippostrongylus brasiliensis</name>
    <name type="common">Rat hookworm</name>
    <dbReference type="NCBI Taxonomy" id="27835"/>
    <lineage>
        <taxon>Eukaryota</taxon>
        <taxon>Metazoa</taxon>
        <taxon>Ecdysozoa</taxon>
        <taxon>Nematoda</taxon>
        <taxon>Chromadorea</taxon>
        <taxon>Rhabditida</taxon>
        <taxon>Rhabditina</taxon>
        <taxon>Rhabditomorpha</taxon>
        <taxon>Strongyloidea</taxon>
        <taxon>Heligmosomidae</taxon>
        <taxon>Nippostrongylus</taxon>
    </lineage>
</organism>
<dbReference type="Proteomes" id="UP000271162">
    <property type="component" value="Unassembled WGS sequence"/>
</dbReference>
<evidence type="ECO:0000256" key="1">
    <source>
        <dbReference type="SAM" id="SignalP"/>
    </source>
</evidence>
<gene>
    <name evidence="2" type="ORF">NBR_LOCUS15737</name>
</gene>